<dbReference type="EMBL" id="JABXXO010000005">
    <property type="protein sequence ID" value="KAF7777515.1"/>
    <property type="molecule type" value="Genomic_DNA"/>
</dbReference>
<feature type="region of interest" description="Disordered" evidence="1">
    <location>
        <begin position="176"/>
        <end position="197"/>
    </location>
</feature>
<accession>A0A8H7F512</accession>
<evidence type="ECO:0000256" key="1">
    <source>
        <dbReference type="SAM" id="MobiDB-lite"/>
    </source>
</evidence>
<reference evidence="3 4" key="1">
    <citation type="journal article" name="Sci. Rep.">
        <title>Telomere-to-telomere assembled and centromere annotated genomes of the two main subspecies of the button mushroom Agaricus bisporus reveal especially polymorphic chromosome ends.</title>
        <authorList>
            <person name="Sonnenberg A.S.M."/>
            <person name="Sedaghat-Telgerd N."/>
            <person name="Lavrijssen B."/>
            <person name="Ohm R.A."/>
            <person name="Hendrickx P.M."/>
            <person name="Scholtmeijer K."/>
            <person name="Baars J.J.P."/>
            <person name="van Peer A."/>
        </authorList>
    </citation>
    <scope>NUCLEOTIDE SEQUENCE [LARGE SCALE GENOMIC DNA]</scope>
    <source>
        <strain evidence="3 4">H119_p4</strain>
    </source>
</reference>
<gene>
    <name evidence="3" type="ORF">Agabi119p4_3587</name>
</gene>
<organism evidence="3 4">
    <name type="scientific">Agaricus bisporus var. burnettii</name>
    <dbReference type="NCBI Taxonomy" id="192524"/>
    <lineage>
        <taxon>Eukaryota</taxon>
        <taxon>Fungi</taxon>
        <taxon>Dikarya</taxon>
        <taxon>Basidiomycota</taxon>
        <taxon>Agaricomycotina</taxon>
        <taxon>Agaricomycetes</taxon>
        <taxon>Agaricomycetidae</taxon>
        <taxon>Agaricales</taxon>
        <taxon>Agaricineae</taxon>
        <taxon>Agaricaceae</taxon>
        <taxon>Agaricus</taxon>
    </lineage>
</organism>
<keyword evidence="2" id="KW-1133">Transmembrane helix</keyword>
<keyword evidence="2" id="KW-0812">Transmembrane</keyword>
<dbReference type="OMA" id="VNDFAML"/>
<evidence type="ECO:0000256" key="2">
    <source>
        <dbReference type="SAM" id="Phobius"/>
    </source>
</evidence>
<feature type="transmembrane region" description="Helical" evidence="2">
    <location>
        <begin position="72"/>
        <end position="96"/>
    </location>
</feature>
<feature type="transmembrane region" description="Helical" evidence="2">
    <location>
        <begin position="122"/>
        <end position="147"/>
    </location>
</feature>
<evidence type="ECO:0000313" key="4">
    <source>
        <dbReference type="Proteomes" id="UP000629468"/>
    </source>
</evidence>
<dbReference type="AlphaFoldDB" id="A0A8H7F512"/>
<comment type="caution">
    <text evidence="3">The sequence shown here is derived from an EMBL/GenBank/DDBJ whole genome shotgun (WGS) entry which is preliminary data.</text>
</comment>
<evidence type="ECO:0000313" key="3">
    <source>
        <dbReference type="EMBL" id="KAF7777515.1"/>
    </source>
</evidence>
<name>A0A8H7F512_AGABI</name>
<protein>
    <submittedName>
        <fullName evidence="3">Uncharacterized protein</fullName>
    </submittedName>
</protein>
<proteinExistence type="predicted"/>
<dbReference type="Proteomes" id="UP000629468">
    <property type="component" value="Unassembled WGS sequence"/>
</dbReference>
<sequence>MASPLTTLGLTRATLLTVITITNLASIPIMSLALTFGSGGVFQGIVLGLNILACSVPAAYWYHKAVYLGERVYTRSTTAFGLLSVIDLVSAILLLVRDSEQDGTALVNDFAMLDNSSGIAKASIALAMLSACFSIVGLGIVCLGLVWRSPQVADPTEVTDNQPRRPFICFIHSSTSKSVDDEKSSEISIQEDPLDKC</sequence>
<feature type="transmembrane region" description="Helical" evidence="2">
    <location>
        <begin position="12"/>
        <end position="34"/>
    </location>
</feature>
<feature type="transmembrane region" description="Helical" evidence="2">
    <location>
        <begin position="40"/>
        <end position="60"/>
    </location>
</feature>
<keyword evidence="2" id="KW-0472">Membrane</keyword>